<sequence>MMRERDAMSTSNSAASSSAGGGAVIDSTVVGEDHVPVRGFKDGRKGRSKTRSNDKPKKTRFLSTSSKSLSAIPDRIQLSMLSSGLITITEEDKAIGAIPTKPIDSKDLPKICAQHRQYPILYKVEFQMTITEWFSSRCLMHRTQTTSTLRILTVCSPRRLT</sequence>
<keyword evidence="3" id="KW-1185">Reference proteome</keyword>
<accession>A0AAW0XJQ3</accession>
<feature type="region of interest" description="Disordered" evidence="1">
    <location>
        <begin position="1"/>
        <end position="66"/>
    </location>
</feature>
<proteinExistence type="predicted"/>
<gene>
    <name evidence="2" type="ORF">OTU49_000542</name>
</gene>
<dbReference type="EMBL" id="JARKIK010000021">
    <property type="protein sequence ID" value="KAK8744632.1"/>
    <property type="molecule type" value="Genomic_DNA"/>
</dbReference>
<name>A0AAW0XJQ3_CHEQU</name>
<dbReference type="Proteomes" id="UP001445076">
    <property type="component" value="Unassembled WGS sequence"/>
</dbReference>
<evidence type="ECO:0000256" key="1">
    <source>
        <dbReference type="SAM" id="MobiDB-lite"/>
    </source>
</evidence>
<dbReference type="AlphaFoldDB" id="A0AAW0XJQ3"/>
<comment type="caution">
    <text evidence="2">The sequence shown here is derived from an EMBL/GenBank/DDBJ whole genome shotgun (WGS) entry which is preliminary data.</text>
</comment>
<reference evidence="2 3" key="1">
    <citation type="journal article" date="2024" name="BMC Genomics">
        <title>Genome assembly of redclaw crayfish (Cherax quadricarinatus) provides insights into its immune adaptation and hypoxia tolerance.</title>
        <authorList>
            <person name="Liu Z."/>
            <person name="Zheng J."/>
            <person name="Li H."/>
            <person name="Fang K."/>
            <person name="Wang S."/>
            <person name="He J."/>
            <person name="Zhou D."/>
            <person name="Weng S."/>
            <person name="Chi M."/>
            <person name="Gu Z."/>
            <person name="He J."/>
            <person name="Li F."/>
            <person name="Wang M."/>
        </authorList>
    </citation>
    <scope>NUCLEOTIDE SEQUENCE [LARGE SCALE GENOMIC DNA]</scope>
    <source>
        <strain evidence="2">ZL_2023a</strain>
    </source>
</reference>
<evidence type="ECO:0000313" key="3">
    <source>
        <dbReference type="Proteomes" id="UP001445076"/>
    </source>
</evidence>
<feature type="compositionally biased region" description="Basic and acidic residues" evidence="1">
    <location>
        <begin position="31"/>
        <end position="56"/>
    </location>
</feature>
<protein>
    <submittedName>
        <fullName evidence="2">Uncharacterized protein</fullName>
    </submittedName>
</protein>
<evidence type="ECO:0000313" key="2">
    <source>
        <dbReference type="EMBL" id="KAK8744632.1"/>
    </source>
</evidence>
<organism evidence="2 3">
    <name type="scientific">Cherax quadricarinatus</name>
    <name type="common">Australian red claw crayfish</name>
    <dbReference type="NCBI Taxonomy" id="27406"/>
    <lineage>
        <taxon>Eukaryota</taxon>
        <taxon>Metazoa</taxon>
        <taxon>Ecdysozoa</taxon>
        <taxon>Arthropoda</taxon>
        <taxon>Crustacea</taxon>
        <taxon>Multicrustacea</taxon>
        <taxon>Malacostraca</taxon>
        <taxon>Eumalacostraca</taxon>
        <taxon>Eucarida</taxon>
        <taxon>Decapoda</taxon>
        <taxon>Pleocyemata</taxon>
        <taxon>Astacidea</taxon>
        <taxon>Parastacoidea</taxon>
        <taxon>Parastacidae</taxon>
        <taxon>Cherax</taxon>
    </lineage>
</organism>